<sequence>MHLVAGVDEAHQRAAAGQLEVVGVGADREDAAGEPGGFGGDPQRVPEPGHGRERDQGRDEDGGGEDRAGRQGVGGHEHQGGGHGGDLDGAGPAEPAAEHPVGTDRRGGGADERDEQQHGDVYGHARHDRAPG</sequence>
<comment type="caution">
    <text evidence="2">The sequence shown here is derived from an EMBL/GenBank/DDBJ whole genome shotgun (WGS) entry which is preliminary data.</text>
</comment>
<accession>A0ABQ4CVD6</accession>
<reference evidence="2 3" key="1">
    <citation type="submission" date="2021-01" db="EMBL/GenBank/DDBJ databases">
        <title>Whole genome shotgun sequence of Asanoa siamensis NBRC 107932.</title>
        <authorList>
            <person name="Komaki H."/>
            <person name="Tamura T."/>
        </authorList>
    </citation>
    <scope>NUCLEOTIDE SEQUENCE [LARGE SCALE GENOMIC DNA]</scope>
    <source>
        <strain evidence="2 3">NBRC 107932</strain>
    </source>
</reference>
<evidence type="ECO:0000313" key="3">
    <source>
        <dbReference type="Proteomes" id="UP000604117"/>
    </source>
</evidence>
<protein>
    <submittedName>
        <fullName evidence="2">Uncharacterized protein</fullName>
    </submittedName>
</protein>
<name>A0ABQ4CVD6_9ACTN</name>
<evidence type="ECO:0000256" key="1">
    <source>
        <dbReference type="SAM" id="MobiDB-lite"/>
    </source>
</evidence>
<gene>
    <name evidence="2" type="ORF">Asi02nite_44960</name>
</gene>
<feature type="region of interest" description="Disordered" evidence="1">
    <location>
        <begin position="21"/>
        <end position="132"/>
    </location>
</feature>
<evidence type="ECO:0000313" key="2">
    <source>
        <dbReference type="EMBL" id="GIF74978.1"/>
    </source>
</evidence>
<proteinExistence type="predicted"/>
<feature type="compositionally biased region" description="Basic and acidic residues" evidence="1">
    <location>
        <begin position="47"/>
        <end position="80"/>
    </location>
</feature>
<dbReference type="EMBL" id="BONE01000037">
    <property type="protein sequence ID" value="GIF74978.1"/>
    <property type="molecule type" value="Genomic_DNA"/>
</dbReference>
<organism evidence="2 3">
    <name type="scientific">Asanoa siamensis</name>
    <dbReference type="NCBI Taxonomy" id="926357"/>
    <lineage>
        <taxon>Bacteria</taxon>
        <taxon>Bacillati</taxon>
        <taxon>Actinomycetota</taxon>
        <taxon>Actinomycetes</taxon>
        <taxon>Micromonosporales</taxon>
        <taxon>Micromonosporaceae</taxon>
        <taxon>Asanoa</taxon>
    </lineage>
</organism>
<feature type="compositionally biased region" description="Basic and acidic residues" evidence="1">
    <location>
        <begin position="101"/>
        <end position="132"/>
    </location>
</feature>
<dbReference type="Proteomes" id="UP000604117">
    <property type="component" value="Unassembled WGS sequence"/>
</dbReference>
<keyword evidence="3" id="KW-1185">Reference proteome</keyword>